<name>A0A086Z0R4_9BIFI</name>
<evidence type="ECO:0000256" key="1">
    <source>
        <dbReference type="ARBA" id="ARBA00006479"/>
    </source>
</evidence>
<gene>
    <name evidence="3" type="ORF">BACT_0816</name>
</gene>
<dbReference type="GO" id="GO:0004340">
    <property type="term" value="F:glucokinase activity"/>
    <property type="evidence" value="ECO:0007669"/>
    <property type="project" value="UniProtKB-EC"/>
</dbReference>
<dbReference type="InterPro" id="IPR000600">
    <property type="entry name" value="ROK"/>
</dbReference>
<dbReference type="EMBL" id="JGYK01000001">
    <property type="protein sequence ID" value="KFI40114.1"/>
    <property type="molecule type" value="Genomic_DNA"/>
</dbReference>
<dbReference type="Pfam" id="PF00480">
    <property type="entry name" value="ROK"/>
    <property type="match status" value="1"/>
</dbReference>
<dbReference type="OrthoDB" id="9810372at2"/>
<dbReference type="Gene3D" id="3.30.420.40">
    <property type="match status" value="3"/>
</dbReference>
<feature type="region of interest" description="Disordered" evidence="2">
    <location>
        <begin position="1"/>
        <end position="21"/>
    </location>
</feature>
<dbReference type="AlphaFoldDB" id="A0A086Z0R4"/>
<dbReference type="RefSeq" id="WP_033504092.1">
    <property type="nucleotide sequence ID" value="NZ_CP011786.1"/>
</dbReference>
<sequence length="378" mass="39258">MSVRTSTGHNAASGRHRLASLPSDIRRSNRRAVLRALYPNRWRSRADLAKITGLSKVSVSDVVATLIDDGLLVEGGYKPSSKPGKPALLVGIQVQGMNVIGLDLAQAGTLKGILTDLEGHVLARASIPAPDAKPMPLNPIMDLCKRLQDQSKAPILGLGIASPGTVDTAGRVLAAPNLGWADLSLAQALREGLGLEVCLANDADSAVFGERCFGGGPANMILVQIARGVGAGVLIDDRIVHGSHYVAGEIGHVVIDENGIPCACGKRGCLETTTSVPSLTARIAQAPERREEIITLAGQALGSALSMPVALTNIDDIVVAGPASIATATMLETVQNTINDRVRSRFIEAVRVRPSALGSDAAALGGVAGVLRERLGVF</sequence>
<keyword evidence="4" id="KW-1185">Reference proteome</keyword>
<comment type="caution">
    <text evidence="3">The sequence shown here is derived from an EMBL/GenBank/DDBJ whole genome shotgun (WGS) entry which is preliminary data.</text>
</comment>
<dbReference type="PROSITE" id="PS01125">
    <property type="entry name" value="ROK"/>
    <property type="match status" value="1"/>
</dbReference>
<dbReference type="Gene3D" id="1.10.10.10">
    <property type="entry name" value="Winged helix-like DNA-binding domain superfamily/Winged helix DNA-binding domain"/>
    <property type="match status" value="1"/>
</dbReference>
<dbReference type="EC" id="2.7.1.2" evidence="3"/>
<dbReference type="PANTHER" id="PTHR18964">
    <property type="entry name" value="ROK (REPRESSOR, ORF, KINASE) FAMILY"/>
    <property type="match status" value="1"/>
</dbReference>
<feature type="compositionally biased region" description="Polar residues" evidence="2">
    <location>
        <begin position="1"/>
        <end position="10"/>
    </location>
</feature>
<evidence type="ECO:0000313" key="4">
    <source>
        <dbReference type="Proteomes" id="UP000029015"/>
    </source>
</evidence>
<dbReference type="InterPro" id="IPR036390">
    <property type="entry name" value="WH_DNA-bd_sf"/>
</dbReference>
<keyword evidence="3" id="KW-0808">Transferase</keyword>
<reference evidence="3 4" key="1">
    <citation type="submission" date="2014-03" db="EMBL/GenBank/DDBJ databases">
        <title>Genomics of Bifidobacteria.</title>
        <authorList>
            <person name="Ventura M."/>
            <person name="Milani C."/>
            <person name="Lugli G.A."/>
        </authorList>
    </citation>
    <scope>NUCLEOTIDE SEQUENCE [LARGE SCALE GENOMIC DNA]</scope>
    <source>
        <strain evidence="3 4">DSM 22766</strain>
    </source>
</reference>
<proteinExistence type="inferred from homology"/>
<dbReference type="InterPro" id="IPR043129">
    <property type="entry name" value="ATPase_NBD"/>
</dbReference>
<protein>
    <submittedName>
        <fullName evidence="3">ROK family protein</fullName>
        <ecNumber evidence="3">2.7.1.2</ecNumber>
    </submittedName>
</protein>
<dbReference type="eggNOG" id="COG1940">
    <property type="taxonomic scope" value="Bacteria"/>
</dbReference>
<dbReference type="Proteomes" id="UP000029015">
    <property type="component" value="Unassembled WGS sequence"/>
</dbReference>
<accession>A0A086Z0R4</accession>
<evidence type="ECO:0000313" key="3">
    <source>
        <dbReference type="EMBL" id="KFI40114.1"/>
    </source>
</evidence>
<evidence type="ECO:0000256" key="2">
    <source>
        <dbReference type="SAM" id="MobiDB-lite"/>
    </source>
</evidence>
<comment type="similarity">
    <text evidence="1">Belongs to the ROK (NagC/XylR) family.</text>
</comment>
<dbReference type="STRING" id="1437605.AB656_02685"/>
<dbReference type="SUPFAM" id="SSF53067">
    <property type="entry name" value="Actin-like ATPase domain"/>
    <property type="match status" value="1"/>
</dbReference>
<dbReference type="PANTHER" id="PTHR18964:SF149">
    <property type="entry name" value="BIFUNCTIONAL UDP-N-ACETYLGLUCOSAMINE 2-EPIMERASE_N-ACETYLMANNOSAMINE KINASE"/>
    <property type="match status" value="1"/>
</dbReference>
<dbReference type="InterPro" id="IPR049874">
    <property type="entry name" value="ROK_cs"/>
</dbReference>
<organism evidence="3 4">
    <name type="scientific">Bifidobacterium actinocoloniiforme DSM 22766</name>
    <dbReference type="NCBI Taxonomy" id="1437605"/>
    <lineage>
        <taxon>Bacteria</taxon>
        <taxon>Bacillati</taxon>
        <taxon>Actinomycetota</taxon>
        <taxon>Actinomycetes</taxon>
        <taxon>Bifidobacteriales</taxon>
        <taxon>Bifidobacteriaceae</taxon>
        <taxon>Bifidobacterium</taxon>
    </lineage>
</organism>
<dbReference type="InterPro" id="IPR036388">
    <property type="entry name" value="WH-like_DNA-bd_sf"/>
</dbReference>
<dbReference type="SUPFAM" id="SSF46785">
    <property type="entry name" value="Winged helix' DNA-binding domain"/>
    <property type="match status" value="1"/>
</dbReference>